<evidence type="ECO:0000313" key="4">
    <source>
        <dbReference type="Proteomes" id="UP000750711"/>
    </source>
</evidence>
<dbReference type="GO" id="GO:0005524">
    <property type="term" value="F:ATP binding"/>
    <property type="evidence" value="ECO:0007669"/>
    <property type="project" value="UniProtKB-KW"/>
</dbReference>
<dbReference type="PANTHER" id="PTHR14187:SF82">
    <property type="entry name" value="FAMILY CHAPERONE, PUTATIVE (AFU_ORTHOLOGUE AFUA_7G08575)-RELATED"/>
    <property type="match status" value="1"/>
</dbReference>
<dbReference type="Gene3D" id="3.30.420.40">
    <property type="match status" value="2"/>
</dbReference>
<dbReference type="AlphaFoldDB" id="A0A9P8LHF0"/>
<evidence type="ECO:0000256" key="1">
    <source>
        <dbReference type="ARBA" id="ARBA00022741"/>
    </source>
</evidence>
<dbReference type="CDD" id="cd10170">
    <property type="entry name" value="ASKHA_NBD_HSP70"/>
    <property type="match status" value="1"/>
</dbReference>
<evidence type="ECO:0000256" key="2">
    <source>
        <dbReference type="ARBA" id="ARBA00022840"/>
    </source>
</evidence>
<dbReference type="SUPFAM" id="SSF53067">
    <property type="entry name" value="Actin-like ATPase domain"/>
    <property type="match status" value="2"/>
</dbReference>
<dbReference type="InterPro" id="IPR013126">
    <property type="entry name" value="Hsp_70_fam"/>
</dbReference>
<dbReference type="EMBL" id="JAGHQM010000094">
    <property type="protein sequence ID" value="KAH0565445.1"/>
    <property type="molecule type" value="Genomic_DNA"/>
</dbReference>
<proteinExistence type="predicted"/>
<sequence>MPSGLAAKLTACDYECNPSFSAYLAFTQLREISSSISQANRTKIPVPTDYFPMDPDINNLEISDVARKILIACDFGTTYSGLAWAQTSKVCGSCHIRRIMLRCADETIAGVSMIIRNPFNNGRGRKGSLERRMLKYTGPIYKWGYQIKELEERHEWFKLDLDPTQSRAQSSLASKYPSDSALPPSYDVSYEKLVIDFLTALRQNAEYVLSQKLPSVVLRTTPREWIITIPAMWSDSAKAKTRACAEKAGMGSGNKLHVISEPEAAAVYALHAMDPHNIKIGDTFVVCDAGGGTVDLISYTVSALKPILQIKEAAAGTGSLCGSTFLNRIFTKLLRDRFQNDPNWDEEILADALDVFDTKIKRAFAGDRSDDFFTVPIPGIGKNPALGVERAGKLRLSNREVRAIFDPVVNEVVSLVKSQIKATKRDVKAVLMVGGFGQNAYLKERIMLSINRNIEVIQTINSWTAVVRGALMKGLEEVAPTLADVRVTSRCARKHYGIEIRTTYNPDIHNGNTKKWDGFKGTYLVLAMSWLIQKGNDVKENEPTTFSYYNVQTVTQGPPKTVYATIKCCEDPYNVGAPVHADTGVKNLVKLTADLSKIPHLSFKQKQGTDGKMWYVVEWEINMTCYSAETKYSLVYNGVEYDTVTAEYV</sequence>
<dbReference type="PANTHER" id="PTHR14187">
    <property type="entry name" value="ALPHA KINASE/ELONGATION FACTOR 2 KINASE"/>
    <property type="match status" value="1"/>
</dbReference>
<accession>A0A9P8LHF0</accession>
<keyword evidence="2" id="KW-0067">ATP-binding</keyword>
<evidence type="ECO:0000313" key="3">
    <source>
        <dbReference type="EMBL" id="KAH0565445.1"/>
    </source>
</evidence>
<name>A0A9P8LHF0_9PEZI</name>
<dbReference type="Proteomes" id="UP000750711">
    <property type="component" value="Unassembled WGS sequence"/>
</dbReference>
<dbReference type="InterPro" id="IPR043129">
    <property type="entry name" value="ATPase_NBD"/>
</dbReference>
<comment type="caution">
    <text evidence="3">The sequence shown here is derived from an EMBL/GenBank/DDBJ whole genome shotgun (WGS) entry which is preliminary data.</text>
</comment>
<keyword evidence="4" id="KW-1185">Reference proteome</keyword>
<dbReference type="GO" id="GO:0140662">
    <property type="term" value="F:ATP-dependent protein folding chaperone"/>
    <property type="evidence" value="ECO:0007669"/>
    <property type="project" value="InterPro"/>
</dbReference>
<reference evidence="3" key="1">
    <citation type="submission" date="2021-03" db="EMBL/GenBank/DDBJ databases">
        <title>Comparative genomics and phylogenomic investigation of the class Geoglossomycetes provide insights into ecological specialization and systematics.</title>
        <authorList>
            <person name="Melie T."/>
            <person name="Pirro S."/>
            <person name="Miller A.N."/>
            <person name="Quandt A."/>
        </authorList>
    </citation>
    <scope>NUCLEOTIDE SEQUENCE</scope>
    <source>
        <strain evidence="3">CAQ_001_2017</strain>
    </source>
</reference>
<dbReference type="Pfam" id="PF00012">
    <property type="entry name" value="HSP70"/>
    <property type="match status" value="1"/>
</dbReference>
<dbReference type="Gene3D" id="3.90.640.10">
    <property type="entry name" value="Actin, Chain A, domain 4"/>
    <property type="match status" value="1"/>
</dbReference>
<protein>
    <submittedName>
        <fullName evidence="3">Uncharacterized protein</fullName>
    </submittedName>
</protein>
<keyword evidence="1" id="KW-0547">Nucleotide-binding</keyword>
<gene>
    <name evidence="3" type="ORF">GP486_001162</name>
</gene>
<organism evidence="3 4">
    <name type="scientific">Trichoglossum hirsutum</name>
    <dbReference type="NCBI Taxonomy" id="265104"/>
    <lineage>
        <taxon>Eukaryota</taxon>
        <taxon>Fungi</taxon>
        <taxon>Dikarya</taxon>
        <taxon>Ascomycota</taxon>
        <taxon>Pezizomycotina</taxon>
        <taxon>Geoglossomycetes</taxon>
        <taxon>Geoglossales</taxon>
        <taxon>Geoglossaceae</taxon>
        <taxon>Trichoglossum</taxon>
    </lineage>
</organism>